<dbReference type="EMBL" id="CP071880">
    <property type="protein sequence ID" value="QTE50297.1"/>
    <property type="molecule type" value="Genomic_DNA"/>
</dbReference>
<reference evidence="5 7" key="1">
    <citation type="submission" date="2019-08" db="EMBL/GenBank/DDBJ databases">
        <title>Comparative genome analysis confer to the adaptation heavy metal polluted environment.</title>
        <authorList>
            <person name="Li Y."/>
        </authorList>
    </citation>
    <scope>NUCLEOTIDE SEQUENCE [LARGE SCALE GENOMIC DNA]</scope>
    <source>
        <strain evidence="5 7">P2</strain>
    </source>
</reference>
<keyword evidence="8" id="KW-1185">Reference proteome</keyword>
<keyword evidence="3" id="KW-0472">Membrane</keyword>
<dbReference type="Proteomes" id="UP000663940">
    <property type="component" value="Chromosome"/>
</dbReference>
<protein>
    <submittedName>
        <fullName evidence="5">Metallophosphoesterase</fullName>
    </submittedName>
</protein>
<dbReference type="PANTHER" id="PTHR31302">
    <property type="entry name" value="TRANSMEMBRANE PROTEIN WITH METALLOPHOSPHOESTERASE DOMAIN-RELATED"/>
    <property type="match status" value="1"/>
</dbReference>
<sequence>MRFLLFPLLLVILLGADPYFYLAVKTLTSNPYILQGYWAVDIFVVAWILIALLLPFPEGISKILKSGAMALFLIILVPKAFAVPVLLIEDAIRAFIGFPPRAVWPSQIALAIAAVPFFGFIYGLTRGRHRYTVHRETLYFNDLPPSFHGFQLTQLSDIHSGSFSSREGVEKGIKMVNAQKSDLVVFTGDLVNNQASEMDPWIPYFAKLKAAYGKYSVLGNHDYGDYIKWNTEADKHINLERLKEVHKEIGFSLLLNEAVPIYKDGQKISLIGVENWGKGGFHKYGDLDKATSTVAPDDFKILLSHDPSHWEAVTLAHQNHIHLTLAGHTHGAQFGLELFGFKWSPIKYIYKQWAGLYEKFGKFLYVNRGFGFLGLRGRVGIWPEITVITLKTANTAI</sequence>
<evidence type="ECO:0000313" key="8">
    <source>
        <dbReference type="Proteomes" id="UP000663940"/>
    </source>
</evidence>
<dbReference type="InterPro" id="IPR051158">
    <property type="entry name" value="Metallophosphoesterase_sf"/>
</dbReference>
<accession>A0AAE6MKT1</accession>
<gene>
    <name evidence="5" type="ORF">DIU31_028005</name>
    <name evidence="6" type="ORF">J3L21_33015</name>
</gene>
<evidence type="ECO:0000259" key="4">
    <source>
        <dbReference type="Pfam" id="PF00149"/>
    </source>
</evidence>
<name>A0AAE6MKT1_9SPHI</name>
<evidence type="ECO:0000313" key="7">
    <source>
        <dbReference type="Proteomes" id="UP000250557"/>
    </source>
</evidence>
<dbReference type="Gene3D" id="3.60.21.10">
    <property type="match status" value="1"/>
</dbReference>
<keyword evidence="3" id="KW-0812">Transmembrane</keyword>
<dbReference type="EMBL" id="CP043451">
    <property type="protein sequence ID" value="QEM07158.1"/>
    <property type="molecule type" value="Genomic_DNA"/>
</dbReference>
<organism evidence="5 7">
    <name type="scientific">Mucilaginibacter rubeus</name>
    <dbReference type="NCBI Taxonomy" id="2027860"/>
    <lineage>
        <taxon>Bacteria</taxon>
        <taxon>Pseudomonadati</taxon>
        <taxon>Bacteroidota</taxon>
        <taxon>Sphingobacteriia</taxon>
        <taxon>Sphingobacteriales</taxon>
        <taxon>Sphingobacteriaceae</taxon>
        <taxon>Mucilaginibacter</taxon>
    </lineage>
</organism>
<keyword evidence="1" id="KW-0479">Metal-binding</keyword>
<proteinExistence type="predicted"/>
<keyword evidence="3" id="KW-1133">Transmembrane helix</keyword>
<evidence type="ECO:0000256" key="2">
    <source>
        <dbReference type="ARBA" id="ARBA00022801"/>
    </source>
</evidence>
<dbReference type="SUPFAM" id="SSF56300">
    <property type="entry name" value="Metallo-dependent phosphatases"/>
    <property type="match status" value="1"/>
</dbReference>
<dbReference type="GO" id="GO:0008758">
    <property type="term" value="F:UDP-2,3-diacylglucosamine hydrolase activity"/>
    <property type="evidence" value="ECO:0007669"/>
    <property type="project" value="TreeGrafter"/>
</dbReference>
<dbReference type="GO" id="GO:0009245">
    <property type="term" value="P:lipid A biosynthetic process"/>
    <property type="evidence" value="ECO:0007669"/>
    <property type="project" value="TreeGrafter"/>
</dbReference>
<feature type="transmembrane region" description="Helical" evidence="3">
    <location>
        <begin position="32"/>
        <end position="56"/>
    </location>
</feature>
<dbReference type="InterPro" id="IPR029052">
    <property type="entry name" value="Metallo-depent_PP-like"/>
</dbReference>
<dbReference type="CDD" id="cd07385">
    <property type="entry name" value="MPP_YkuE_C"/>
    <property type="match status" value="1"/>
</dbReference>
<dbReference type="InterPro" id="IPR004843">
    <property type="entry name" value="Calcineurin-like_PHP"/>
</dbReference>
<evidence type="ECO:0000313" key="6">
    <source>
        <dbReference type="EMBL" id="QTE50297.1"/>
    </source>
</evidence>
<feature type="transmembrane region" description="Helical" evidence="3">
    <location>
        <begin position="108"/>
        <end position="125"/>
    </location>
</feature>
<feature type="transmembrane region" description="Helical" evidence="3">
    <location>
        <begin position="68"/>
        <end position="88"/>
    </location>
</feature>
<reference evidence="6 8" key="2">
    <citation type="submission" date="2021-03" db="EMBL/GenBank/DDBJ databases">
        <title>Mucilaginibacter strains isolated from gold and copper mining confer multi heavy-metal resistance.</title>
        <authorList>
            <person name="Li Y."/>
        </authorList>
    </citation>
    <scope>NUCLEOTIDE SEQUENCE [LARGE SCALE GENOMIC DNA]</scope>
    <source>
        <strain evidence="6 8">P2-4</strain>
    </source>
</reference>
<dbReference type="AlphaFoldDB" id="A0AAE6MKT1"/>
<keyword evidence="2" id="KW-0378">Hydrolase</keyword>
<evidence type="ECO:0000256" key="1">
    <source>
        <dbReference type="ARBA" id="ARBA00022723"/>
    </source>
</evidence>
<dbReference type="RefSeq" id="WP_112652594.1">
    <property type="nucleotide sequence ID" value="NZ_CP043451.1"/>
</dbReference>
<dbReference type="Pfam" id="PF00149">
    <property type="entry name" value="Metallophos"/>
    <property type="match status" value="1"/>
</dbReference>
<dbReference type="GO" id="GO:0016020">
    <property type="term" value="C:membrane"/>
    <property type="evidence" value="ECO:0007669"/>
    <property type="project" value="GOC"/>
</dbReference>
<evidence type="ECO:0000313" key="5">
    <source>
        <dbReference type="EMBL" id="QEM07158.1"/>
    </source>
</evidence>
<evidence type="ECO:0000256" key="3">
    <source>
        <dbReference type="SAM" id="Phobius"/>
    </source>
</evidence>
<feature type="domain" description="Calcineurin-like phosphoesterase" evidence="4">
    <location>
        <begin position="152"/>
        <end position="331"/>
    </location>
</feature>
<dbReference type="GO" id="GO:0046872">
    <property type="term" value="F:metal ion binding"/>
    <property type="evidence" value="ECO:0007669"/>
    <property type="project" value="UniProtKB-KW"/>
</dbReference>
<dbReference type="Proteomes" id="UP000250557">
    <property type="component" value="Chromosome"/>
</dbReference>
<dbReference type="PANTHER" id="PTHR31302:SF31">
    <property type="entry name" value="PHOSPHODIESTERASE YAEI"/>
    <property type="match status" value="1"/>
</dbReference>